<evidence type="ECO:0000256" key="1">
    <source>
        <dbReference type="ARBA" id="ARBA00004514"/>
    </source>
</evidence>
<dbReference type="InterPro" id="IPR007317">
    <property type="entry name" value="GET4"/>
</dbReference>
<dbReference type="GO" id="GO:0005829">
    <property type="term" value="C:cytosol"/>
    <property type="evidence" value="ECO:0007669"/>
    <property type="project" value="UniProtKB-SubCell"/>
</dbReference>
<dbReference type="AlphaFoldDB" id="A0A1Y2AMR3"/>
<dbReference type="STRING" id="1754190.A0A1Y2AMR3"/>
<proteinExistence type="inferred from homology"/>
<comment type="caution">
    <text evidence="5">The sequence shown here is derived from an EMBL/GenBank/DDBJ whole genome shotgun (WGS) entry which is preliminary data.</text>
</comment>
<keyword evidence="3" id="KW-0813">Transport</keyword>
<dbReference type="Pfam" id="PF04190">
    <property type="entry name" value="GET4"/>
    <property type="match status" value="1"/>
</dbReference>
<accession>A0A1Y2AMR3</accession>
<evidence type="ECO:0000256" key="2">
    <source>
        <dbReference type="ARBA" id="ARBA00005351"/>
    </source>
</evidence>
<dbReference type="EMBL" id="MCOG01000229">
    <property type="protein sequence ID" value="ORY23858.1"/>
    <property type="molecule type" value="Genomic_DNA"/>
</dbReference>
<comment type="similarity">
    <text evidence="2">Belongs to the GET4 family.</text>
</comment>
<dbReference type="GO" id="GO:0045048">
    <property type="term" value="P:protein insertion into ER membrane"/>
    <property type="evidence" value="ECO:0007669"/>
    <property type="project" value="InterPro"/>
</dbReference>
<evidence type="ECO:0000256" key="3">
    <source>
        <dbReference type="ARBA" id="ARBA00022448"/>
    </source>
</evidence>
<dbReference type="OrthoDB" id="10252405at2759"/>
<keyword evidence="4" id="KW-0963">Cytoplasm</keyword>
<organism evidence="5 6">
    <name type="scientific">Neocallimastix californiae</name>
    <dbReference type="NCBI Taxonomy" id="1754190"/>
    <lineage>
        <taxon>Eukaryota</taxon>
        <taxon>Fungi</taxon>
        <taxon>Fungi incertae sedis</taxon>
        <taxon>Chytridiomycota</taxon>
        <taxon>Chytridiomycota incertae sedis</taxon>
        <taxon>Neocallimastigomycetes</taxon>
        <taxon>Neocallimastigales</taxon>
        <taxon>Neocallimastigaceae</taxon>
        <taxon>Neocallimastix</taxon>
    </lineage>
</organism>
<keyword evidence="6" id="KW-1185">Reference proteome</keyword>
<name>A0A1Y2AMR3_9FUNG</name>
<dbReference type="PANTHER" id="PTHR12875:SF0">
    <property type="entry name" value="GOLGI TO ER TRAFFIC PROTEIN 4 HOMOLOG"/>
    <property type="match status" value="1"/>
</dbReference>
<dbReference type="FunFam" id="1.25.40.10:FF:000060">
    <property type="entry name" value="Golgi to ER traffic protein 4 homolog"/>
    <property type="match status" value="1"/>
</dbReference>
<dbReference type="InterPro" id="IPR011990">
    <property type="entry name" value="TPR-like_helical_dom_sf"/>
</dbReference>
<gene>
    <name evidence="5" type="ORF">LY90DRAFT_675402</name>
</gene>
<evidence type="ECO:0000313" key="5">
    <source>
        <dbReference type="EMBL" id="ORY23858.1"/>
    </source>
</evidence>
<dbReference type="Gene3D" id="1.25.40.10">
    <property type="entry name" value="Tetratricopeptide repeat domain"/>
    <property type="match status" value="1"/>
</dbReference>
<protein>
    <submittedName>
        <fullName evidence="5">DUF410-domain-containing protein</fullName>
    </submittedName>
</protein>
<sequence>MISTNSFSKVSRGTQKNLNNINNSIKEGKYYEAHQMLHSVSQRYVKQRKINDAIHLLHNGAKSLLSYDQEGSAFDLFKRLITIYNNENVIVTEESIGRLIDILNSFKSINQFTDDAMKLSIAWSIKNGNSQFGDQSIHHSYGLKCLKEKKYYNAENHFIFGNLDSAKALGIMEYQWSTEKYNDDYGYFIARAVLQYLAIKKLSHARTCLSSFCDKIKANIKDDNEKSKIIVHNTNNIDIYSSSLLNFCQVLILIIERENTINQFQQVCHKYQELLLEKDPFLSELVDNIAEVFFNIKKQKAHNMFEDIINSFFAPVENNNEITFESDNNALD</sequence>
<reference evidence="5 6" key="1">
    <citation type="submission" date="2016-08" db="EMBL/GenBank/DDBJ databases">
        <title>A Parts List for Fungal Cellulosomes Revealed by Comparative Genomics.</title>
        <authorList>
            <consortium name="DOE Joint Genome Institute"/>
            <person name="Haitjema C.H."/>
            <person name="Gilmore S.P."/>
            <person name="Henske J.K."/>
            <person name="Solomon K.V."/>
            <person name="De Groot R."/>
            <person name="Kuo A."/>
            <person name="Mondo S.J."/>
            <person name="Salamov A.A."/>
            <person name="Labutti K."/>
            <person name="Zhao Z."/>
            <person name="Chiniquy J."/>
            <person name="Barry K."/>
            <person name="Brewer H.M."/>
            <person name="Purvine S.O."/>
            <person name="Wright A.T."/>
            <person name="Boxma B."/>
            <person name="Van Alen T."/>
            <person name="Hackstein J.H."/>
            <person name="Baker S.E."/>
            <person name="Grigoriev I.V."/>
            <person name="O'Malley M.A."/>
        </authorList>
    </citation>
    <scope>NUCLEOTIDE SEQUENCE [LARGE SCALE GENOMIC DNA]</scope>
    <source>
        <strain evidence="5 6">G1</strain>
    </source>
</reference>
<dbReference type="PANTHER" id="PTHR12875">
    <property type="entry name" value="GOLGI TO ER TRAFFIC PROTEIN 4 HOMOLOG"/>
    <property type="match status" value="1"/>
</dbReference>
<comment type="subcellular location">
    <subcellularLocation>
        <location evidence="1">Cytoplasm</location>
        <location evidence="1">Cytosol</location>
    </subcellularLocation>
</comment>
<dbReference type="Proteomes" id="UP000193920">
    <property type="component" value="Unassembled WGS sequence"/>
</dbReference>
<evidence type="ECO:0000256" key="4">
    <source>
        <dbReference type="ARBA" id="ARBA00022490"/>
    </source>
</evidence>
<evidence type="ECO:0000313" key="6">
    <source>
        <dbReference type="Proteomes" id="UP000193920"/>
    </source>
</evidence>